<dbReference type="PROSITE" id="PS50088">
    <property type="entry name" value="ANK_REPEAT"/>
    <property type="match status" value="3"/>
</dbReference>
<evidence type="ECO:0000256" key="3">
    <source>
        <dbReference type="PROSITE-ProRule" id="PRU00023"/>
    </source>
</evidence>
<dbReference type="OrthoDB" id="341259at2759"/>
<dbReference type="PANTHER" id="PTHR24198">
    <property type="entry name" value="ANKYRIN REPEAT AND PROTEIN KINASE DOMAIN-CONTAINING PROTEIN"/>
    <property type="match status" value="1"/>
</dbReference>
<sequence>MDPLTAIGLASAVIQFIDFGIKIAARLDDLNRTNSAQVPKSLQAISTQLPLLLSSLGRMKTDSQINKLDFDSKCILRGVVAGCMTQIEKIEDIIEKVSAAPGDSFKVKIRKVFVSLKCDEQVWEIERNLQTYVSVLVLHHVVGASATAPVFAADHFFDIREKRVSPFIERPTLMKQLEDCLYQTTRSQAQAPTFVLIHGKNGAGKTQLVLQYCHQAHSLGQFQTAFWLDATSSPSVSLGLEAIFATVKRSMDGSRAEKLEFVRSFLKDLWHPWLLVLDNYNPQEHEEIMELLPRNGCGAIVIISCLPELPGVNKTLEVPRYLAQSDQAVVNNLLIQAVQNRSTSGIKGAVEEGADVNTLIWDEWPVLHRCVLLSLDEAVRFLLAKGANPCSVGTCSSAIYWAAKGNSWYIFMMILDCRNEAGPLWKQADYQAAAKVCAQTGNVGIMKAILRKTEDITAKGDYETPLKNAAGKGKVEMVKFLIGRGELDENMKQGEDALIRAAIDGNFEIVKLLYEEGHVDLNARDANGATALCYVAKLKGMDNNAELGIEMAQFLLERGADPSLCGKDEGPLHGAAIYNHPEMLQLLLKYGADITRVVNGWSLLELAIKYNSPLAVTFILGYTVNPKDLDKHQGMLNAALLYAAGKGDRNAILELLKAGADIDTRQTKEAGGNTPLLVAIGNEEMQSARLLVRQGAKLDIVDEKGRMPLEMAIRKGYELLTRDIVEKGGDTNVKLGENGDTVLSLAVREGHLKVVEVLLKRSMDVVGENKFGETALDIAEENGDKRIIALLDGGEFEDE</sequence>
<dbReference type="SUPFAM" id="SSF52540">
    <property type="entry name" value="P-loop containing nucleoside triphosphate hydrolases"/>
    <property type="match status" value="1"/>
</dbReference>
<dbReference type="EMBL" id="VIGI01000006">
    <property type="protein sequence ID" value="KAB8299008.1"/>
    <property type="molecule type" value="Genomic_DNA"/>
</dbReference>
<dbReference type="InterPro" id="IPR031352">
    <property type="entry name" value="SesA"/>
</dbReference>
<keyword evidence="6" id="KW-1185">Reference proteome</keyword>
<dbReference type="Gene3D" id="3.40.50.300">
    <property type="entry name" value="P-loop containing nucleotide triphosphate hydrolases"/>
    <property type="match status" value="1"/>
</dbReference>
<dbReference type="PANTHER" id="PTHR24198:SF165">
    <property type="entry name" value="ANKYRIN REPEAT-CONTAINING PROTEIN-RELATED"/>
    <property type="match status" value="1"/>
</dbReference>
<feature type="domain" description="NACHT-NTPase and P-loop NTPases N-terminal" evidence="4">
    <location>
        <begin position="11"/>
        <end position="136"/>
    </location>
</feature>
<evidence type="ECO:0000313" key="6">
    <source>
        <dbReference type="Proteomes" id="UP000326757"/>
    </source>
</evidence>
<evidence type="ECO:0000256" key="1">
    <source>
        <dbReference type="ARBA" id="ARBA00022737"/>
    </source>
</evidence>
<dbReference type="AlphaFoldDB" id="A0A5N6K890"/>
<evidence type="ECO:0000256" key="2">
    <source>
        <dbReference type="ARBA" id="ARBA00023043"/>
    </source>
</evidence>
<accession>A0A5N6K890</accession>
<dbReference type="InterPro" id="IPR002110">
    <property type="entry name" value="Ankyrin_rpt"/>
</dbReference>
<comment type="caution">
    <text evidence="5">The sequence shown here is derived from an EMBL/GenBank/DDBJ whole genome shotgun (WGS) entry which is preliminary data.</text>
</comment>
<dbReference type="InterPro" id="IPR036770">
    <property type="entry name" value="Ankyrin_rpt-contain_sf"/>
</dbReference>
<dbReference type="Pfam" id="PF17107">
    <property type="entry name" value="SesA"/>
    <property type="match status" value="1"/>
</dbReference>
<gene>
    <name evidence="5" type="ORF">EYC80_001141</name>
</gene>
<keyword evidence="2 3" id="KW-0040">ANK repeat</keyword>
<dbReference type="Pfam" id="PF12796">
    <property type="entry name" value="Ank_2"/>
    <property type="match status" value="2"/>
</dbReference>
<dbReference type="Pfam" id="PF00023">
    <property type="entry name" value="Ank"/>
    <property type="match status" value="2"/>
</dbReference>
<evidence type="ECO:0000313" key="5">
    <source>
        <dbReference type="EMBL" id="KAB8299008.1"/>
    </source>
</evidence>
<feature type="repeat" description="ANK" evidence="3">
    <location>
        <begin position="567"/>
        <end position="599"/>
    </location>
</feature>
<reference evidence="5 6" key="1">
    <citation type="submission" date="2019-06" db="EMBL/GenBank/DDBJ databases">
        <title>Genome Sequence of the Brown Rot Fungal Pathogen Monilinia laxa.</title>
        <authorList>
            <person name="De Miccolis Angelini R.M."/>
            <person name="Landi L."/>
            <person name="Abate D."/>
            <person name="Pollastro S."/>
            <person name="Romanazzi G."/>
            <person name="Faretra F."/>
        </authorList>
    </citation>
    <scope>NUCLEOTIDE SEQUENCE [LARGE SCALE GENOMIC DNA]</scope>
    <source>
        <strain evidence="5 6">Mlax316</strain>
    </source>
</reference>
<dbReference type="PROSITE" id="PS50297">
    <property type="entry name" value="ANK_REP_REGION"/>
    <property type="match status" value="3"/>
</dbReference>
<evidence type="ECO:0000259" key="4">
    <source>
        <dbReference type="Pfam" id="PF17107"/>
    </source>
</evidence>
<name>A0A5N6K890_MONLA</name>
<proteinExistence type="predicted"/>
<organism evidence="5 6">
    <name type="scientific">Monilinia laxa</name>
    <name type="common">Brown rot fungus</name>
    <name type="synonym">Sclerotinia laxa</name>
    <dbReference type="NCBI Taxonomy" id="61186"/>
    <lineage>
        <taxon>Eukaryota</taxon>
        <taxon>Fungi</taxon>
        <taxon>Dikarya</taxon>
        <taxon>Ascomycota</taxon>
        <taxon>Pezizomycotina</taxon>
        <taxon>Leotiomycetes</taxon>
        <taxon>Helotiales</taxon>
        <taxon>Sclerotiniaceae</taxon>
        <taxon>Monilinia</taxon>
    </lineage>
</organism>
<feature type="repeat" description="ANK" evidence="3">
    <location>
        <begin position="671"/>
        <end position="703"/>
    </location>
</feature>
<protein>
    <recommendedName>
        <fullName evidence="4">NACHT-NTPase and P-loop NTPases N-terminal domain-containing protein</fullName>
    </recommendedName>
</protein>
<dbReference type="SUPFAM" id="SSF48403">
    <property type="entry name" value="Ankyrin repeat"/>
    <property type="match status" value="2"/>
</dbReference>
<feature type="repeat" description="ANK" evidence="3">
    <location>
        <begin position="738"/>
        <end position="770"/>
    </location>
</feature>
<dbReference type="SMART" id="SM00248">
    <property type="entry name" value="ANK"/>
    <property type="match status" value="11"/>
</dbReference>
<dbReference type="InterPro" id="IPR027417">
    <property type="entry name" value="P-loop_NTPase"/>
</dbReference>
<dbReference type="Gene3D" id="1.25.40.20">
    <property type="entry name" value="Ankyrin repeat-containing domain"/>
    <property type="match status" value="3"/>
</dbReference>
<dbReference type="Proteomes" id="UP000326757">
    <property type="component" value="Unassembled WGS sequence"/>
</dbReference>
<keyword evidence="1" id="KW-0677">Repeat</keyword>